<evidence type="ECO:0000256" key="4">
    <source>
        <dbReference type="ARBA" id="ARBA00022461"/>
    </source>
</evidence>
<keyword evidence="9 13" id="KW-0472">Membrane</keyword>
<dbReference type="GO" id="GO:0016020">
    <property type="term" value="C:membrane"/>
    <property type="evidence" value="ECO:0007669"/>
    <property type="project" value="UniProtKB-SubCell"/>
</dbReference>
<evidence type="ECO:0000256" key="7">
    <source>
        <dbReference type="ARBA" id="ARBA00023053"/>
    </source>
</evidence>
<dbReference type="Proteomes" id="UP000708208">
    <property type="component" value="Unassembled WGS sequence"/>
</dbReference>
<keyword evidence="10 12" id="KW-0739">Sodium transport</keyword>
<feature type="transmembrane region" description="Helical" evidence="13">
    <location>
        <begin position="91"/>
        <end position="109"/>
    </location>
</feature>
<evidence type="ECO:0000256" key="8">
    <source>
        <dbReference type="ARBA" id="ARBA00023065"/>
    </source>
</evidence>
<evidence type="ECO:0000256" key="2">
    <source>
        <dbReference type="ARBA" id="ARBA00007193"/>
    </source>
</evidence>
<proteinExistence type="inferred from homology"/>
<feature type="non-terminal residue" evidence="14">
    <location>
        <position position="1"/>
    </location>
</feature>
<keyword evidence="4 12" id="KW-0894">Sodium channel</keyword>
<evidence type="ECO:0000313" key="14">
    <source>
        <dbReference type="EMBL" id="CAG7729858.1"/>
    </source>
</evidence>
<dbReference type="GO" id="GO:0005272">
    <property type="term" value="F:sodium channel activity"/>
    <property type="evidence" value="ECO:0007669"/>
    <property type="project" value="UniProtKB-KW"/>
</dbReference>
<comment type="subcellular location">
    <subcellularLocation>
        <location evidence="1">Membrane</location>
        <topology evidence="1">Multi-pass membrane protein</topology>
    </subcellularLocation>
</comment>
<accession>A0A8J2NXA1</accession>
<dbReference type="InterPro" id="IPR001873">
    <property type="entry name" value="ENaC"/>
</dbReference>
<dbReference type="AlphaFoldDB" id="A0A8J2NXA1"/>
<keyword evidence="15" id="KW-1185">Reference proteome</keyword>
<keyword evidence="11 12" id="KW-0407">Ion channel</keyword>
<reference evidence="14" key="1">
    <citation type="submission" date="2021-06" db="EMBL/GenBank/DDBJ databases">
        <authorList>
            <person name="Hodson N. C."/>
            <person name="Mongue J. A."/>
            <person name="Jaron S. K."/>
        </authorList>
    </citation>
    <scope>NUCLEOTIDE SEQUENCE</scope>
</reference>
<evidence type="ECO:0000256" key="13">
    <source>
        <dbReference type="SAM" id="Phobius"/>
    </source>
</evidence>
<evidence type="ECO:0000256" key="1">
    <source>
        <dbReference type="ARBA" id="ARBA00004141"/>
    </source>
</evidence>
<dbReference type="EMBL" id="CAJVCH010185343">
    <property type="protein sequence ID" value="CAG7729858.1"/>
    <property type="molecule type" value="Genomic_DNA"/>
</dbReference>
<dbReference type="Pfam" id="PF00858">
    <property type="entry name" value="ASC"/>
    <property type="match status" value="1"/>
</dbReference>
<evidence type="ECO:0000256" key="10">
    <source>
        <dbReference type="ARBA" id="ARBA00023201"/>
    </source>
</evidence>
<gene>
    <name evidence="14" type="ORF">AFUS01_LOCUS18549</name>
</gene>
<evidence type="ECO:0000256" key="5">
    <source>
        <dbReference type="ARBA" id="ARBA00022692"/>
    </source>
</evidence>
<evidence type="ECO:0000313" key="15">
    <source>
        <dbReference type="Proteomes" id="UP000708208"/>
    </source>
</evidence>
<evidence type="ECO:0000256" key="9">
    <source>
        <dbReference type="ARBA" id="ARBA00023136"/>
    </source>
</evidence>
<evidence type="ECO:0000256" key="6">
    <source>
        <dbReference type="ARBA" id="ARBA00022989"/>
    </source>
</evidence>
<keyword evidence="5 12" id="KW-0812">Transmembrane</keyword>
<name>A0A8J2NXA1_9HEXA</name>
<evidence type="ECO:0000256" key="11">
    <source>
        <dbReference type="ARBA" id="ARBA00023303"/>
    </source>
</evidence>
<keyword evidence="7" id="KW-0915">Sodium</keyword>
<comment type="similarity">
    <text evidence="2 12">Belongs to the amiloride-sensitive sodium channel (TC 1.A.6) family.</text>
</comment>
<comment type="caution">
    <text evidence="14">The sequence shown here is derived from an EMBL/GenBank/DDBJ whole genome shotgun (WGS) entry which is preliminary data.</text>
</comment>
<keyword evidence="3 12" id="KW-0813">Transport</keyword>
<evidence type="ECO:0000256" key="3">
    <source>
        <dbReference type="ARBA" id="ARBA00022448"/>
    </source>
</evidence>
<protein>
    <submittedName>
        <fullName evidence="14">Uncharacterized protein</fullName>
    </submittedName>
</protein>
<evidence type="ECO:0000256" key="12">
    <source>
        <dbReference type="RuleBase" id="RU000679"/>
    </source>
</evidence>
<keyword evidence="6 13" id="KW-1133">Transmembrane helix</keyword>
<organism evidence="14 15">
    <name type="scientific">Allacma fusca</name>
    <dbReference type="NCBI Taxonomy" id="39272"/>
    <lineage>
        <taxon>Eukaryota</taxon>
        <taxon>Metazoa</taxon>
        <taxon>Ecdysozoa</taxon>
        <taxon>Arthropoda</taxon>
        <taxon>Hexapoda</taxon>
        <taxon>Collembola</taxon>
        <taxon>Symphypleona</taxon>
        <taxon>Sminthuridae</taxon>
        <taxon>Allacma</taxon>
    </lineage>
</organism>
<sequence>MPAGRAGADGFCGCGGCPQNLEESVSLQSFSFKMIKLQDAYKWNKNLFLVENHPEKIVGKIFQELEPKELGISIAGLSQIFHKELPLARRALWMVSLVLCCTLVLYYVTSRVIYILSLPTQVAVTLRQNDSLVLPDVTLCPMPLFPPSRLKILGMSADGTIGRNFTFSKPGESFFIDRLWKSMALTEDIIAVTLVNLENSRPNWRLVFTTMGV</sequence>
<keyword evidence="8 12" id="KW-0406">Ion transport</keyword>